<comment type="caution">
    <text evidence="4">The sequence shown here is derived from an EMBL/GenBank/DDBJ whole genome shotgun (WGS) entry which is preliminary data.</text>
</comment>
<dbReference type="EMBL" id="SOHL01000009">
    <property type="protein sequence ID" value="TFD72425.1"/>
    <property type="molecule type" value="Genomic_DNA"/>
</dbReference>
<dbReference type="Gene3D" id="3.50.30.40">
    <property type="entry name" value="Ribonuclease E inhibitor RraA/RraA-like"/>
    <property type="match status" value="1"/>
</dbReference>
<organism evidence="4 5">
    <name type="scientific">Cryobacterium gelidum</name>
    <dbReference type="NCBI Taxonomy" id="1259164"/>
    <lineage>
        <taxon>Bacteria</taxon>
        <taxon>Bacillati</taxon>
        <taxon>Actinomycetota</taxon>
        <taxon>Actinomycetes</taxon>
        <taxon>Micrococcales</taxon>
        <taxon>Microbacteriaceae</taxon>
        <taxon>Cryobacterium</taxon>
    </lineage>
</organism>
<protein>
    <submittedName>
        <fullName evidence="4">Fumarylacetoacetate hydrolase family protein</fullName>
    </submittedName>
</protein>
<gene>
    <name evidence="4" type="ORF">E3T50_05850</name>
</gene>
<keyword evidence="4" id="KW-0378">Hydrolase</keyword>
<dbReference type="InterPro" id="IPR005493">
    <property type="entry name" value="RraA/RraA-like"/>
</dbReference>
<accession>A0A4R9AZM3</accession>
<dbReference type="SUPFAM" id="SSF89562">
    <property type="entry name" value="RraA-like"/>
    <property type="match status" value="1"/>
</dbReference>
<keyword evidence="5" id="KW-1185">Reference proteome</keyword>
<keyword evidence="1 2" id="KW-0479">Metal-binding</keyword>
<dbReference type="Pfam" id="PF01557">
    <property type="entry name" value="FAA_hydrolase"/>
    <property type="match status" value="1"/>
</dbReference>
<sequence>MPDLGRPGKVIAVHTNYPSRAAQRGRTPEQPSYFLKPSTSVAASGATIVRPNGCELLAFEGEIALVIGRSLRGVSVEDGWSGVAGVTAANDFGVYDLRHADRGSNLRSKGGDGFTPLGPRVIVAETINPAQLRIRTWVNGELVQSDTTADLLFSFGRLVADLSQLITLERGDVILTGTPAGASVVVPGDVVEVEVDAPTMPGAPSTGRLVTTVAAGTTPLGAFGAGPRLDDLQRAEAWGSAEEAGLAPETTFLLTAELKARINSVGTATLSSQLRKRGLDNVSIDGLQSTRPSTRLVGRARTLRFIPNREDLFTAHGGGYNAQKRAFDGLGVDDVLVIEARGETGTGTVGDILALRAQVQGAAGIVTDGGVRDLAAVSALELPTYHRGGHPAVLGRRHVPWDVDLTIACGGASVQPGDIIVGDADGLLVIPPHLIEQLVTDSIEQEREETFIAEMVGAGEGVDGLYPMNAAWKERYRAWLTQQ</sequence>
<dbReference type="PANTHER" id="PTHR11820:SF112">
    <property type="entry name" value="FUMARYLACETOACETATE HYDROLASE FAMILY PROTEIN (AFU_ORTHOLOGUE AFUA_1G02370)-RELATED"/>
    <property type="match status" value="1"/>
</dbReference>
<dbReference type="NCBIfam" id="NF006093">
    <property type="entry name" value="PRK08245.1"/>
    <property type="match status" value="1"/>
</dbReference>
<dbReference type="InterPro" id="IPR036704">
    <property type="entry name" value="RraA/RraA-like_sf"/>
</dbReference>
<feature type="binding site" evidence="2">
    <location>
        <begin position="350"/>
        <end position="353"/>
    </location>
    <ligand>
        <name>substrate</name>
    </ligand>
</feature>
<evidence type="ECO:0000256" key="1">
    <source>
        <dbReference type="ARBA" id="ARBA00022723"/>
    </source>
</evidence>
<reference evidence="4 5" key="1">
    <citation type="submission" date="2019-03" db="EMBL/GenBank/DDBJ databases">
        <title>Genomics of glacier-inhabiting Cryobacterium strains.</title>
        <authorList>
            <person name="Liu Q."/>
            <person name="Xin Y.-H."/>
        </authorList>
    </citation>
    <scope>NUCLEOTIDE SEQUENCE [LARGE SCALE GENOMIC DNA]</scope>
    <source>
        <strain evidence="4 5">Hz16</strain>
    </source>
</reference>
<feature type="binding site" evidence="2">
    <location>
        <position position="373"/>
    </location>
    <ligand>
        <name>Mg(2+)</name>
        <dbReference type="ChEBI" id="CHEBI:18420"/>
    </ligand>
</feature>
<feature type="domain" description="Fumarylacetoacetase-like C-terminal" evidence="3">
    <location>
        <begin position="9"/>
        <end position="213"/>
    </location>
</feature>
<feature type="binding site" evidence="2">
    <location>
        <position position="372"/>
    </location>
    <ligand>
        <name>substrate</name>
    </ligand>
</feature>
<dbReference type="InterPro" id="IPR036663">
    <property type="entry name" value="Fumarylacetoacetase_C_sf"/>
</dbReference>
<proteinExistence type="predicted"/>
<dbReference type="GO" id="GO:0016787">
    <property type="term" value="F:hydrolase activity"/>
    <property type="evidence" value="ECO:0007669"/>
    <property type="project" value="UniProtKB-KW"/>
</dbReference>
<dbReference type="InterPro" id="IPR011234">
    <property type="entry name" value="Fumarylacetoacetase-like_C"/>
</dbReference>
<dbReference type="AlphaFoldDB" id="A0A4R9AZM3"/>
<name>A0A4R9AZM3_9MICO</name>
<evidence type="ECO:0000256" key="2">
    <source>
        <dbReference type="PIRSR" id="PIRSR605493-1"/>
    </source>
</evidence>
<dbReference type="GO" id="GO:0046872">
    <property type="term" value="F:metal ion binding"/>
    <property type="evidence" value="ECO:0007669"/>
    <property type="project" value="UniProtKB-KW"/>
</dbReference>
<dbReference type="Pfam" id="PF03737">
    <property type="entry name" value="RraA-like"/>
    <property type="match status" value="1"/>
</dbReference>
<comment type="cofactor">
    <cofactor evidence="2">
        <name>Mg(2+)</name>
        <dbReference type="ChEBI" id="CHEBI:18420"/>
    </cofactor>
</comment>
<dbReference type="PANTHER" id="PTHR11820">
    <property type="entry name" value="ACYLPYRUVASE"/>
    <property type="match status" value="1"/>
</dbReference>
<dbReference type="NCBIfam" id="NF009399">
    <property type="entry name" value="PRK12764.1"/>
    <property type="match status" value="1"/>
</dbReference>
<keyword evidence="2" id="KW-0460">Magnesium</keyword>
<dbReference type="Proteomes" id="UP000297983">
    <property type="component" value="Unassembled WGS sequence"/>
</dbReference>
<dbReference type="SUPFAM" id="SSF56529">
    <property type="entry name" value="FAH"/>
    <property type="match status" value="1"/>
</dbReference>
<evidence type="ECO:0000259" key="3">
    <source>
        <dbReference type="Pfam" id="PF01557"/>
    </source>
</evidence>
<dbReference type="CDD" id="cd16841">
    <property type="entry name" value="RraA_family"/>
    <property type="match status" value="1"/>
</dbReference>
<evidence type="ECO:0000313" key="4">
    <source>
        <dbReference type="EMBL" id="TFD72425.1"/>
    </source>
</evidence>
<dbReference type="Gene3D" id="3.90.850.10">
    <property type="entry name" value="Fumarylacetoacetase-like, C-terminal domain"/>
    <property type="match status" value="1"/>
</dbReference>
<evidence type="ECO:0000313" key="5">
    <source>
        <dbReference type="Proteomes" id="UP000297983"/>
    </source>
</evidence>